<protein>
    <submittedName>
        <fullName evidence="1">Uncharacterized protein</fullName>
    </submittedName>
</protein>
<dbReference type="EMBL" id="BPLR01012463">
    <property type="protein sequence ID" value="GIY54057.1"/>
    <property type="molecule type" value="Genomic_DNA"/>
</dbReference>
<evidence type="ECO:0000313" key="1">
    <source>
        <dbReference type="EMBL" id="GIY54057.1"/>
    </source>
</evidence>
<sequence>MCKSSPEPLVEQSVSNYESTVPLEHHNSFRCEIVNVQSIPVKNSVTEEQNKQRADRKIQRIDVNNFLREKRKISDDFSKRN</sequence>
<reference evidence="1 2" key="1">
    <citation type="submission" date="2021-06" db="EMBL/GenBank/DDBJ databases">
        <title>Caerostris extrusa draft genome.</title>
        <authorList>
            <person name="Kono N."/>
            <person name="Arakawa K."/>
        </authorList>
    </citation>
    <scope>NUCLEOTIDE SEQUENCE [LARGE SCALE GENOMIC DNA]</scope>
</reference>
<proteinExistence type="predicted"/>
<comment type="caution">
    <text evidence="1">The sequence shown here is derived from an EMBL/GenBank/DDBJ whole genome shotgun (WGS) entry which is preliminary data.</text>
</comment>
<keyword evidence="2" id="KW-1185">Reference proteome</keyword>
<accession>A0AAV4U8A9</accession>
<dbReference type="Proteomes" id="UP001054945">
    <property type="component" value="Unassembled WGS sequence"/>
</dbReference>
<name>A0AAV4U8A9_CAEEX</name>
<gene>
    <name evidence="1" type="ORF">CEXT_728851</name>
</gene>
<evidence type="ECO:0000313" key="2">
    <source>
        <dbReference type="Proteomes" id="UP001054945"/>
    </source>
</evidence>
<dbReference type="AlphaFoldDB" id="A0AAV4U8A9"/>
<organism evidence="1 2">
    <name type="scientific">Caerostris extrusa</name>
    <name type="common">Bark spider</name>
    <name type="synonym">Caerostris bankana</name>
    <dbReference type="NCBI Taxonomy" id="172846"/>
    <lineage>
        <taxon>Eukaryota</taxon>
        <taxon>Metazoa</taxon>
        <taxon>Ecdysozoa</taxon>
        <taxon>Arthropoda</taxon>
        <taxon>Chelicerata</taxon>
        <taxon>Arachnida</taxon>
        <taxon>Araneae</taxon>
        <taxon>Araneomorphae</taxon>
        <taxon>Entelegynae</taxon>
        <taxon>Araneoidea</taxon>
        <taxon>Araneidae</taxon>
        <taxon>Caerostris</taxon>
    </lineage>
</organism>